<evidence type="ECO:0000313" key="2">
    <source>
        <dbReference type="Proteomes" id="UP000321051"/>
    </source>
</evidence>
<evidence type="ECO:0000313" key="1">
    <source>
        <dbReference type="EMBL" id="GEK60227.1"/>
    </source>
</evidence>
<gene>
    <name evidence="1" type="ORF">MHA01_31320</name>
</gene>
<reference evidence="1 2" key="1">
    <citation type="submission" date="2019-07" db="EMBL/GenBank/DDBJ databases">
        <title>Whole genome shotgun sequence of Marinococcus halophilus NBRC 102359.</title>
        <authorList>
            <person name="Hosoyama A."/>
            <person name="Uohara A."/>
            <person name="Ohji S."/>
            <person name="Ichikawa N."/>
        </authorList>
    </citation>
    <scope>NUCLEOTIDE SEQUENCE [LARGE SCALE GENOMIC DNA]</scope>
    <source>
        <strain evidence="1 2">NBRC 102359</strain>
    </source>
</reference>
<comment type="caution">
    <text evidence="1">The sequence shown here is derived from an EMBL/GenBank/DDBJ whole genome shotgun (WGS) entry which is preliminary data.</text>
</comment>
<name>A0A510YCZ4_MARHA</name>
<accession>A0A510YCZ4</accession>
<dbReference type="EMBL" id="BJUN01000036">
    <property type="protein sequence ID" value="GEK60227.1"/>
    <property type="molecule type" value="Genomic_DNA"/>
</dbReference>
<dbReference type="Proteomes" id="UP000321051">
    <property type="component" value="Unassembled WGS sequence"/>
</dbReference>
<keyword evidence="2" id="KW-1185">Reference proteome</keyword>
<proteinExistence type="predicted"/>
<protein>
    <submittedName>
        <fullName evidence="1">Uncharacterized protein</fullName>
    </submittedName>
</protein>
<dbReference type="AlphaFoldDB" id="A0A510YCZ4"/>
<organism evidence="1 2">
    <name type="scientific">Marinococcus halophilus</name>
    <dbReference type="NCBI Taxonomy" id="1371"/>
    <lineage>
        <taxon>Bacteria</taxon>
        <taxon>Bacillati</taxon>
        <taxon>Bacillota</taxon>
        <taxon>Bacilli</taxon>
        <taxon>Bacillales</taxon>
        <taxon>Bacillaceae</taxon>
        <taxon>Marinococcus</taxon>
    </lineage>
</organism>
<sequence>MNMLKNRSSVFTGFFVLNNMNNPTRHKRADYNCHPNPGLSMGEGTNGFLPGLKDMLQLIIFL</sequence>